<dbReference type="Proteomes" id="UP001210865">
    <property type="component" value="Chromosome"/>
</dbReference>
<sequence length="74" mass="7819">MTMESQRFQQALARIEAAIERVAEAVASPAASAPLPANGADDGRLAALEARHRKLHDGATDALARLDRLIEGQG</sequence>
<keyword evidence="2" id="KW-1185">Reference proteome</keyword>
<evidence type="ECO:0000313" key="1">
    <source>
        <dbReference type="EMBL" id="WBO23624.1"/>
    </source>
</evidence>
<proteinExistence type="predicted"/>
<accession>A0ABY7NUN9</accession>
<name>A0ABY7NUN9_9SPHN</name>
<gene>
    <name evidence="1" type="ORF">PBT88_05745</name>
</gene>
<dbReference type="EMBL" id="CP115174">
    <property type="protein sequence ID" value="WBO23624.1"/>
    <property type="molecule type" value="Genomic_DNA"/>
</dbReference>
<evidence type="ECO:0000313" key="2">
    <source>
        <dbReference type="Proteomes" id="UP001210865"/>
    </source>
</evidence>
<dbReference type="RefSeq" id="WP_270078255.1">
    <property type="nucleotide sequence ID" value="NZ_CP115174.1"/>
</dbReference>
<reference evidence="1 2" key="1">
    <citation type="submission" date="2022-12" db="EMBL/GenBank/DDBJ databases">
        <title>Sphingomonas abieness sp. nov., an endophytic bacterium isolated from Abies koreana.</title>
        <authorList>
            <person name="Jiang L."/>
            <person name="Lee J."/>
        </authorList>
    </citation>
    <scope>NUCLEOTIDE SEQUENCE [LARGE SCALE GENOMIC DNA]</scope>
    <source>
        <strain evidence="2">PAMB 00755</strain>
    </source>
</reference>
<protein>
    <submittedName>
        <fullName evidence="1">Uncharacterized protein</fullName>
    </submittedName>
</protein>
<organism evidence="1 2">
    <name type="scientific">Sphingomonas abietis</name>
    <dbReference type="NCBI Taxonomy" id="3012344"/>
    <lineage>
        <taxon>Bacteria</taxon>
        <taxon>Pseudomonadati</taxon>
        <taxon>Pseudomonadota</taxon>
        <taxon>Alphaproteobacteria</taxon>
        <taxon>Sphingomonadales</taxon>
        <taxon>Sphingomonadaceae</taxon>
        <taxon>Sphingomonas</taxon>
    </lineage>
</organism>